<evidence type="ECO:0000256" key="1">
    <source>
        <dbReference type="ARBA" id="ARBA00004370"/>
    </source>
</evidence>
<comment type="function">
    <text evidence="5">Probably involved in the biogenesis of the COX complex.</text>
</comment>
<dbReference type="InterPro" id="IPR002994">
    <property type="entry name" value="Surf1/Shy1"/>
</dbReference>
<evidence type="ECO:0000256" key="3">
    <source>
        <dbReference type="ARBA" id="ARBA00022989"/>
    </source>
</evidence>
<dbReference type="OrthoDB" id="10040024at2759"/>
<dbReference type="GO" id="GO:0005743">
    <property type="term" value="C:mitochondrial inner membrane"/>
    <property type="evidence" value="ECO:0007669"/>
    <property type="project" value="UniProtKB-SubCell"/>
</dbReference>
<reference evidence="6 7" key="1">
    <citation type="journal article" date="2019" name="Nat. Ecol. Evol.">
        <title>Megaphylogeny resolves global patterns of mushroom evolution.</title>
        <authorList>
            <person name="Varga T."/>
            <person name="Krizsan K."/>
            <person name="Foldi C."/>
            <person name="Dima B."/>
            <person name="Sanchez-Garcia M."/>
            <person name="Sanchez-Ramirez S."/>
            <person name="Szollosi G.J."/>
            <person name="Szarkandi J.G."/>
            <person name="Papp V."/>
            <person name="Albert L."/>
            <person name="Andreopoulos W."/>
            <person name="Angelini C."/>
            <person name="Antonin V."/>
            <person name="Barry K.W."/>
            <person name="Bougher N.L."/>
            <person name="Buchanan P."/>
            <person name="Buyck B."/>
            <person name="Bense V."/>
            <person name="Catcheside P."/>
            <person name="Chovatia M."/>
            <person name="Cooper J."/>
            <person name="Damon W."/>
            <person name="Desjardin D."/>
            <person name="Finy P."/>
            <person name="Geml J."/>
            <person name="Haridas S."/>
            <person name="Hughes K."/>
            <person name="Justo A."/>
            <person name="Karasinski D."/>
            <person name="Kautmanova I."/>
            <person name="Kiss B."/>
            <person name="Kocsube S."/>
            <person name="Kotiranta H."/>
            <person name="LaButti K.M."/>
            <person name="Lechner B.E."/>
            <person name="Liimatainen K."/>
            <person name="Lipzen A."/>
            <person name="Lukacs Z."/>
            <person name="Mihaltcheva S."/>
            <person name="Morgado L.N."/>
            <person name="Niskanen T."/>
            <person name="Noordeloos M.E."/>
            <person name="Ohm R.A."/>
            <person name="Ortiz-Santana B."/>
            <person name="Ovrebo C."/>
            <person name="Racz N."/>
            <person name="Riley R."/>
            <person name="Savchenko A."/>
            <person name="Shiryaev A."/>
            <person name="Soop K."/>
            <person name="Spirin V."/>
            <person name="Szebenyi C."/>
            <person name="Tomsovsky M."/>
            <person name="Tulloss R.E."/>
            <person name="Uehling J."/>
            <person name="Grigoriev I.V."/>
            <person name="Vagvolgyi C."/>
            <person name="Papp T."/>
            <person name="Martin F.M."/>
            <person name="Miettinen O."/>
            <person name="Hibbett D.S."/>
            <person name="Nagy L.G."/>
        </authorList>
    </citation>
    <scope>NUCLEOTIDE SEQUENCE [LARGE SCALE GENOMIC DNA]</scope>
    <source>
        <strain evidence="6 7">OMC1185</strain>
    </source>
</reference>
<dbReference type="PANTHER" id="PTHR23427:SF2">
    <property type="entry name" value="SURFEIT LOCUS PROTEIN 1"/>
    <property type="match status" value="1"/>
</dbReference>
<keyword evidence="3" id="KW-1133">Transmembrane helix</keyword>
<comment type="similarity">
    <text evidence="5">Belongs to the SURF1 family.</text>
</comment>
<dbReference type="AlphaFoldDB" id="A0A5C3NIN3"/>
<gene>
    <name evidence="6" type="ORF">OE88DRAFT_1619348</name>
</gene>
<dbReference type="STRING" id="5364.A0A5C3NIN3"/>
<evidence type="ECO:0000256" key="2">
    <source>
        <dbReference type="ARBA" id="ARBA00022692"/>
    </source>
</evidence>
<organism evidence="6 7">
    <name type="scientific">Heliocybe sulcata</name>
    <dbReference type="NCBI Taxonomy" id="5364"/>
    <lineage>
        <taxon>Eukaryota</taxon>
        <taxon>Fungi</taxon>
        <taxon>Dikarya</taxon>
        <taxon>Basidiomycota</taxon>
        <taxon>Agaricomycotina</taxon>
        <taxon>Agaricomycetes</taxon>
        <taxon>Gloeophyllales</taxon>
        <taxon>Gloeophyllaceae</taxon>
        <taxon>Heliocybe</taxon>
    </lineage>
</organism>
<keyword evidence="7" id="KW-1185">Reference proteome</keyword>
<keyword evidence="5" id="KW-0496">Mitochondrion</keyword>
<keyword evidence="2" id="KW-0812">Transmembrane</keyword>
<dbReference type="Pfam" id="PF02104">
    <property type="entry name" value="SURF1"/>
    <property type="match status" value="1"/>
</dbReference>
<evidence type="ECO:0000313" key="6">
    <source>
        <dbReference type="EMBL" id="TFK56685.1"/>
    </source>
</evidence>
<protein>
    <recommendedName>
        <fullName evidence="5">SURF1-like protein</fullName>
    </recommendedName>
</protein>
<comment type="subcellular location">
    <subcellularLocation>
        <location evidence="1">Membrane</location>
    </subcellularLocation>
    <subcellularLocation>
        <location evidence="5">Mitochondrion inner membrane</location>
        <topology evidence="5">Multi-pass membrane protein</topology>
    </subcellularLocation>
</comment>
<dbReference type="PANTHER" id="PTHR23427">
    <property type="entry name" value="SURFEIT LOCUS PROTEIN"/>
    <property type="match status" value="1"/>
</dbReference>
<evidence type="ECO:0000256" key="5">
    <source>
        <dbReference type="RuleBase" id="RU363076"/>
    </source>
</evidence>
<dbReference type="GO" id="GO:0033617">
    <property type="term" value="P:mitochondrial respiratory chain complex IV assembly"/>
    <property type="evidence" value="ECO:0007669"/>
    <property type="project" value="TreeGrafter"/>
</dbReference>
<name>A0A5C3NIN3_9AGAM</name>
<dbReference type="InterPro" id="IPR045214">
    <property type="entry name" value="Surf1/Surf4"/>
</dbReference>
<dbReference type="Proteomes" id="UP000305948">
    <property type="component" value="Unassembled WGS sequence"/>
</dbReference>
<dbReference type="EMBL" id="ML213503">
    <property type="protein sequence ID" value="TFK56685.1"/>
    <property type="molecule type" value="Genomic_DNA"/>
</dbReference>
<keyword evidence="4" id="KW-0472">Membrane</keyword>
<sequence length="272" mass="31046">MAYSARRISLFTPTMAVLAAVPVVTFCLGTWQLKRLKWKVALIDELEEKLQREPISLPRRINVSVLPEFTYRKVVLQGRWDTAHSILLGPRVRDGENGYHLVTPLIRSEGTTILVNRGFVSKDFAEQALREQAPDEEVEVLGMLRTSQARNSFTPDNNPERGEWYWTDVDVMTKHAGGEAANVQPVFVEEIFEGHAGEASWRQAHGVPIGRLPLVDLRNSHLSYLVTWSVRRPTCSSYAQNGRRYSLSAFTTFLFLRLMAKNRRAHVRMPRT</sequence>
<accession>A0A5C3NIN3</accession>
<dbReference type="CDD" id="cd06662">
    <property type="entry name" value="SURF1"/>
    <property type="match status" value="1"/>
</dbReference>
<keyword evidence="5" id="KW-0999">Mitochondrion inner membrane</keyword>
<proteinExistence type="inferred from homology"/>
<evidence type="ECO:0000313" key="7">
    <source>
        <dbReference type="Proteomes" id="UP000305948"/>
    </source>
</evidence>
<dbReference type="PROSITE" id="PS50895">
    <property type="entry name" value="SURF1"/>
    <property type="match status" value="1"/>
</dbReference>
<evidence type="ECO:0000256" key="4">
    <source>
        <dbReference type="ARBA" id="ARBA00023136"/>
    </source>
</evidence>